<reference evidence="2" key="1">
    <citation type="submission" date="2016-07" db="EMBL/GenBank/DDBJ databases">
        <title>Sequence Frankia sp. strain CcI1.17.</title>
        <authorList>
            <person name="Ghodhbane-Gtari F."/>
            <person name="Swanson E."/>
            <person name="Gueddou A."/>
            <person name="Morris K."/>
            <person name="Hezbri K."/>
            <person name="Ktari A."/>
            <person name="Nouioui I."/>
            <person name="Abebe-Akele F."/>
            <person name="Simpson S."/>
            <person name="Thomas K."/>
            <person name="Gtari M."/>
            <person name="Tisa L.S."/>
            <person name="Hurst S."/>
        </authorList>
    </citation>
    <scope>NUCLEOTIDE SEQUENCE [LARGE SCALE GENOMIC DNA]</scope>
    <source>
        <strain evidence="2">Cc1.17</strain>
    </source>
</reference>
<sequence>MMPESEMLFAVVQFEGAGRRTVRRVVAPFPDRSAAATYATDNDLRHFTVGPMAFAVPTSIPFDVAAGAAPVRDLPAPREAPR</sequence>
<dbReference type="EMBL" id="MBLM01000108">
    <property type="protein sequence ID" value="OHV38742.1"/>
    <property type="molecule type" value="Genomic_DNA"/>
</dbReference>
<dbReference type="Proteomes" id="UP000179627">
    <property type="component" value="Unassembled WGS sequence"/>
</dbReference>
<name>A0A1S1R096_9ACTN</name>
<comment type="caution">
    <text evidence="1">The sequence shown here is derived from an EMBL/GenBank/DDBJ whole genome shotgun (WGS) entry which is preliminary data.</text>
</comment>
<organism evidence="1 2">
    <name type="scientific">Parafrankia colletiae</name>
    <dbReference type="NCBI Taxonomy" id="573497"/>
    <lineage>
        <taxon>Bacteria</taxon>
        <taxon>Bacillati</taxon>
        <taxon>Actinomycetota</taxon>
        <taxon>Actinomycetes</taxon>
        <taxon>Frankiales</taxon>
        <taxon>Frankiaceae</taxon>
        <taxon>Parafrankia</taxon>
    </lineage>
</organism>
<dbReference type="AlphaFoldDB" id="A0A1S1R096"/>
<accession>A0A1S1R096</accession>
<protein>
    <submittedName>
        <fullName evidence="1">Uncharacterized protein</fullName>
    </submittedName>
</protein>
<evidence type="ECO:0000313" key="2">
    <source>
        <dbReference type="Proteomes" id="UP000179627"/>
    </source>
</evidence>
<dbReference type="RefSeq" id="WP_071083779.1">
    <property type="nucleotide sequence ID" value="NZ_MBLM01000108.1"/>
</dbReference>
<gene>
    <name evidence="1" type="ORF">CC117_03160</name>
</gene>
<evidence type="ECO:0000313" key="1">
    <source>
        <dbReference type="EMBL" id="OHV38742.1"/>
    </source>
</evidence>
<proteinExistence type="predicted"/>
<keyword evidence="2" id="KW-1185">Reference proteome</keyword>
<dbReference type="OrthoDB" id="3217649at2"/>